<name>A0A067PLH7_9AGAM</name>
<dbReference type="InParanoid" id="A0A067PLH7"/>
<reference evidence="3" key="1">
    <citation type="journal article" date="2014" name="Proc. Natl. Acad. Sci. U.S.A.">
        <title>Extensive sampling of basidiomycete genomes demonstrates inadequacy of the white-rot/brown-rot paradigm for wood decay fungi.</title>
        <authorList>
            <person name="Riley R."/>
            <person name="Salamov A.A."/>
            <person name="Brown D.W."/>
            <person name="Nagy L.G."/>
            <person name="Floudas D."/>
            <person name="Held B.W."/>
            <person name="Levasseur A."/>
            <person name="Lombard V."/>
            <person name="Morin E."/>
            <person name="Otillar R."/>
            <person name="Lindquist E.A."/>
            <person name="Sun H."/>
            <person name="LaButti K.M."/>
            <person name="Schmutz J."/>
            <person name="Jabbour D."/>
            <person name="Luo H."/>
            <person name="Baker S.E."/>
            <person name="Pisabarro A.G."/>
            <person name="Walton J.D."/>
            <person name="Blanchette R.A."/>
            <person name="Henrissat B."/>
            <person name="Martin F."/>
            <person name="Cullen D."/>
            <person name="Hibbett D.S."/>
            <person name="Grigoriev I.V."/>
        </authorList>
    </citation>
    <scope>NUCLEOTIDE SEQUENCE [LARGE SCALE GENOMIC DNA]</scope>
    <source>
        <strain evidence="3">MUCL 33604</strain>
    </source>
</reference>
<feature type="domain" description="DUF6699" evidence="1">
    <location>
        <begin position="56"/>
        <end position="185"/>
    </location>
</feature>
<dbReference type="Proteomes" id="UP000027265">
    <property type="component" value="Unassembled WGS sequence"/>
</dbReference>
<dbReference type="Pfam" id="PF20415">
    <property type="entry name" value="DUF6699"/>
    <property type="match status" value="1"/>
</dbReference>
<sequence>MERGTNQLPIPQVHSLHFPSLQTIHLTIFGSLSANAPRSRKYPSLNPILASDTTLIRYDIRKEPSSSILASTFTQYRNERAISNPTNHLRLVCKDFPWVIEIKLPTGGLLTCEHVWQAIYNALQVDIVDSEWGILVVCGGNNQEDRRKGMLKAAKKRGDNSGGPVKMKRIDWLGDKTMFKGLDRDDGFAEKMIMPGTDRCDETWVIKLGDR</sequence>
<gene>
    <name evidence="2" type="ORF">JAAARDRAFT_133386</name>
</gene>
<dbReference type="EMBL" id="KL197724">
    <property type="protein sequence ID" value="KDQ55748.1"/>
    <property type="molecule type" value="Genomic_DNA"/>
</dbReference>
<evidence type="ECO:0000313" key="3">
    <source>
        <dbReference type="Proteomes" id="UP000027265"/>
    </source>
</evidence>
<organism evidence="2 3">
    <name type="scientific">Jaapia argillacea MUCL 33604</name>
    <dbReference type="NCBI Taxonomy" id="933084"/>
    <lineage>
        <taxon>Eukaryota</taxon>
        <taxon>Fungi</taxon>
        <taxon>Dikarya</taxon>
        <taxon>Basidiomycota</taxon>
        <taxon>Agaricomycotina</taxon>
        <taxon>Agaricomycetes</taxon>
        <taxon>Agaricomycetidae</taxon>
        <taxon>Jaapiales</taxon>
        <taxon>Jaapiaceae</taxon>
        <taxon>Jaapia</taxon>
    </lineage>
</organism>
<protein>
    <recommendedName>
        <fullName evidence="1">DUF6699 domain-containing protein</fullName>
    </recommendedName>
</protein>
<accession>A0A067PLH7</accession>
<evidence type="ECO:0000313" key="2">
    <source>
        <dbReference type="EMBL" id="KDQ55748.1"/>
    </source>
</evidence>
<dbReference type="AlphaFoldDB" id="A0A067PLH7"/>
<dbReference type="STRING" id="933084.A0A067PLH7"/>
<dbReference type="OrthoDB" id="21474at2759"/>
<keyword evidence="3" id="KW-1185">Reference proteome</keyword>
<dbReference type="InterPro" id="IPR046522">
    <property type="entry name" value="DUF6699"/>
</dbReference>
<evidence type="ECO:0000259" key="1">
    <source>
        <dbReference type="Pfam" id="PF20415"/>
    </source>
</evidence>
<dbReference type="HOGENOM" id="CLU_072871_0_0_1"/>
<proteinExistence type="predicted"/>